<protein>
    <submittedName>
        <fullName evidence="1">Uncharacterized protein</fullName>
    </submittedName>
</protein>
<reference evidence="1" key="1">
    <citation type="submission" date="2013-08" db="EMBL/GenBank/DDBJ databases">
        <title>Gene expansion shapes genome architecture in the human pathogen Lichtheimia corymbifera: an evolutionary genomics analysis in the ancient terrestrial Mucorales (Mucoromycotina).</title>
        <authorList>
            <person name="Schwartze V.U."/>
            <person name="Winter S."/>
            <person name="Shelest E."/>
            <person name="Marcet-Houben M."/>
            <person name="Horn F."/>
            <person name="Wehner S."/>
            <person name="Hoffmann K."/>
            <person name="Riege K."/>
            <person name="Sammeth M."/>
            <person name="Nowrousian M."/>
            <person name="Valiante V."/>
            <person name="Linde J."/>
            <person name="Jacobsen I.D."/>
            <person name="Marz M."/>
            <person name="Brakhage A.A."/>
            <person name="Gabaldon T."/>
            <person name="Bocker S."/>
            <person name="Voigt K."/>
        </authorList>
    </citation>
    <scope>NUCLEOTIDE SEQUENCE [LARGE SCALE GENOMIC DNA]</scope>
    <source>
        <strain evidence="1">FSU 9682</strain>
    </source>
</reference>
<keyword evidence="2" id="KW-1185">Reference proteome</keyword>
<dbReference type="EMBL" id="CBTN010000044">
    <property type="protein sequence ID" value="CDH57197.1"/>
    <property type="molecule type" value="Genomic_DNA"/>
</dbReference>
<evidence type="ECO:0000313" key="1">
    <source>
        <dbReference type="EMBL" id="CDH57197.1"/>
    </source>
</evidence>
<comment type="caution">
    <text evidence="1">The sequence shown here is derived from an EMBL/GenBank/DDBJ whole genome shotgun (WGS) entry which is preliminary data.</text>
</comment>
<accession>A0A068S5U7</accession>
<evidence type="ECO:0000313" key="2">
    <source>
        <dbReference type="Proteomes" id="UP000027586"/>
    </source>
</evidence>
<dbReference type="Proteomes" id="UP000027586">
    <property type="component" value="Unassembled WGS sequence"/>
</dbReference>
<gene>
    <name evidence="1" type="ORF">LCOR_08168.1</name>
</gene>
<proteinExistence type="predicted"/>
<sequence length="248" mass="28228">MTTWRPITLSALKSIYQFIIPNRQKYPRPQFTIKDVVAVHHNPTPLFPLSVFFVVAYKVKSPRVSLFSCSHGCCRRPHGDWILIKSDHSVKHLQKLVSVPWSKSGAEVDMVQPPVQSFQFSMATEGECPPNFHGADLTASLTLTILPTTSHCPIFIICAFFLHGINAILENAGLPLLRHTSDFRMDRFLTQVQHIRALNPKSPSQLMFMRYTDSCTQRRVQTPPVNHVPRPAHFNALFVKENTYDEAH</sequence>
<organism evidence="1 2">
    <name type="scientific">Lichtheimia corymbifera JMRC:FSU:9682</name>
    <dbReference type="NCBI Taxonomy" id="1263082"/>
    <lineage>
        <taxon>Eukaryota</taxon>
        <taxon>Fungi</taxon>
        <taxon>Fungi incertae sedis</taxon>
        <taxon>Mucoromycota</taxon>
        <taxon>Mucoromycotina</taxon>
        <taxon>Mucoromycetes</taxon>
        <taxon>Mucorales</taxon>
        <taxon>Lichtheimiaceae</taxon>
        <taxon>Lichtheimia</taxon>
    </lineage>
</organism>
<name>A0A068S5U7_9FUNG</name>
<dbReference type="VEuPathDB" id="FungiDB:LCOR_08168.1"/>
<dbReference type="AlphaFoldDB" id="A0A068S5U7"/>